<proteinExistence type="predicted"/>
<accession>A0ABN7SJG8</accession>
<reference evidence="2 3" key="1">
    <citation type="submission" date="2021-04" db="EMBL/GenBank/DDBJ databases">
        <authorList>
            <person name="Bliznina A."/>
        </authorList>
    </citation>
    <scope>NUCLEOTIDE SEQUENCE [LARGE SCALE GENOMIC DNA]</scope>
</reference>
<organism evidence="2 3">
    <name type="scientific">Oikopleura dioica</name>
    <name type="common">Tunicate</name>
    <dbReference type="NCBI Taxonomy" id="34765"/>
    <lineage>
        <taxon>Eukaryota</taxon>
        <taxon>Metazoa</taxon>
        <taxon>Chordata</taxon>
        <taxon>Tunicata</taxon>
        <taxon>Appendicularia</taxon>
        <taxon>Copelata</taxon>
        <taxon>Oikopleuridae</taxon>
        <taxon>Oikopleura</taxon>
    </lineage>
</organism>
<evidence type="ECO:0000313" key="3">
    <source>
        <dbReference type="Proteomes" id="UP001158576"/>
    </source>
</evidence>
<feature type="region of interest" description="Disordered" evidence="1">
    <location>
        <begin position="36"/>
        <end position="59"/>
    </location>
</feature>
<feature type="region of interest" description="Disordered" evidence="1">
    <location>
        <begin position="91"/>
        <end position="140"/>
    </location>
</feature>
<gene>
    <name evidence="2" type="ORF">OKIOD_LOCUS8494</name>
</gene>
<feature type="compositionally biased region" description="Basic and acidic residues" evidence="1">
    <location>
        <begin position="95"/>
        <end position="114"/>
    </location>
</feature>
<evidence type="ECO:0000256" key="1">
    <source>
        <dbReference type="SAM" id="MobiDB-lite"/>
    </source>
</evidence>
<name>A0ABN7SJG8_OIKDI</name>
<dbReference type="EMBL" id="OU015569">
    <property type="protein sequence ID" value="CAG5100294.1"/>
    <property type="molecule type" value="Genomic_DNA"/>
</dbReference>
<sequence length="140" mass="15312">MSERRAISLPACLEDLPLPEPASEDDVFEEQALRSWARQEEQEEQEGARLSVIEEESASGVHVLRTDSQNLTILSSSSDCSFVSFDQTADEDDLVVGKRLDPIEENQGDKKNEENSSDPVITSSAEAEAKESSDAALVQA</sequence>
<dbReference type="Proteomes" id="UP001158576">
    <property type="component" value="Chromosome XSR"/>
</dbReference>
<evidence type="ECO:0000313" key="2">
    <source>
        <dbReference type="EMBL" id="CAG5100294.1"/>
    </source>
</evidence>
<keyword evidence="3" id="KW-1185">Reference proteome</keyword>
<protein>
    <submittedName>
        <fullName evidence="2">Oidioi.mRNA.OKI2018_I69.XSR.g16936.t1.cds</fullName>
    </submittedName>
</protein>